<dbReference type="GO" id="GO:0003841">
    <property type="term" value="F:1-acylglycerol-3-phosphate O-acyltransferase activity"/>
    <property type="evidence" value="ECO:0007669"/>
    <property type="project" value="TreeGrafter"/>
</dbReference>
<keyword evidence="4" id="KW-0472">Membrane</keyword>
<evidence type="ECO:0000256" key="3">
    <source>
        <dbReference type="ARBA" id="ARBA00023315"/>
    </source>
</evidence>
<dbReference type="InterPro" id="IPR002123">
    <property type="entry name" value="Plipid/glycerol_acylTrfase"/>
</dbReference>
<dbReference type="GO" id="GO:0006654">
    <property type="term" value="P:phosphatidic acid biosynthetic process"/>
    <property type="evidence" value="ECO:0007669"/>
    <property type="project" value="TreeGrafter"/>
</dbReference>
<feature type="domain" description="Phospholipid/glycerol acyltransferase" evidence="5">
    <location>
        <begin position="80"/>
        <end position="197"/>
    </location>
</feature>
<keyword evidence="2 6" id="KW-0808">Transferase</keyword>
<feature type="transmembrane region" description="Helical" evidence="4">
    <location>
        <begin position="20"/>
        <end position="41"/>
    </location>
</feature>
<keyword evidence="7" id="KW-1185">Reference proteome</keyword>
<dbReference type="SUPFAM" id="SSF69593">
    <property type="entry name" value="Glycerol-3-phosphate (1)-acyltransferase"/>
    <property type="match status" value="1"/>
</dbReference>
<keyword evidence="4" id="KW-0812">Transmembrane</keyword>
<name>A0A562NDC8_9RHOB</name>
<reference evidence="6 7" key="1">
    <citation type="journal article" date="2015" name="Stand. Genomic Sci.">
        <title>Genomic Encyclopedia of Bacterial and Archaeal Type Strains, Phase III: the genomes of soil and plant-associated and newly described type strains.</title>
        <authorList>
            <person name="Whitman W.B."/>
            <person name="Woyke T."/>
            <person name="Klenk H.P."/>
            <person name="Zhou Y."/>
            <person name="Lilburn T.G."/>
            <person name="Beck B.J."/>
            <person name="De Vos P."/>
            <person name="Vandamme P."/>
            <person name="Eisen J.A."/>
            <person name="Garrity G."/>
            <person name="Hugenholtz P."/>
            <person name="Kyrpides N.C."/>
        </authorList>
    </citation>
    <scope>NUCLEOTIDE SEQUENCE [LARGE SCALE GENOMIC DNA]</scope>
    <source>
        <strain evidence="6 7">CGMCC 1.5364</strain>
    </source>
</reference>
<accession>A0A562NDC8</accession>
<protein>
    <submittedName>
        <fullName evidence="6">1-acyl-sn-glycerol-3-phosphate acyltransferase</fullName>
    </submittedName>
</protein>
<organism evidence="6 7">
    <name type="scientific">Paracoccus sulfuroxidans</name>
    <dbReference type="NCBI Taxonomy" id="384678"/>
    <lineage>
        <taxon>Bacteria</taxon>
        <taxon>Pseudomonadati</taxon>
        <taxon>Pseudomonadota</taxon>
        <taxon>Alphaproteobacteria</taxon>
        <taxon>Rhodobacterales</taxon>
        <taxon>Paracoccaceae</taxon>
        <taxon>Paracoccus</taxon>
    </lineage>
</organism>
<dbReference type="OrthoDB" id="5290997at2"/>
<dbReference type="PANTHER" id="PTHR10434">
    <property type="entry name" value="1-ACYL-SN-GLYCEROL-3-PHOSPHATE ACYLTRANSFERASE"/>
    <property type="match status" value="1"/>
</dbReference>
<evidence type="ECO:0000256" key="1">
    <source>
        <dbReference type="ARBA" id="ARBA00005189"/>
    </source>
</evidence>
<dbReference type="SMART" id="SM00563">
    <property type="entry name" value="PlsC"/>
    <property type="match status" value="1"/>
</dbReference>
<dbReference type="Pfam" id="PF01553">
    <property type="entry name" value="Acyltransferase"/>
    <property type="match status" value="1"/>
</dbReference>
<dbReference type="RefSeq" id="WP_145399466.1">
    <property type="nucleotide sequence ID" value="NZ_VLKU01000012.1"/>
</dbReference>
<keyword evidence="4" id="KW-1133">Transmembrane helix</keyword>
<dbReference type="Proteomes" id="UP000316225">
    <property type="component" value="Unassembled WGS sequence"/>
</dbReference>
<evidence type="ECO:0000256" key="2">
    <source>
        <dbReference type="ARBA" id="ARBA00022679"/>
    </source>
</evidence>
<comment type="pathway">
    <text evidence="1">Lipid metabolism.</text>
</comment>
<dbReference type="AlphaFoldDB" id="A0A562NDC8"/>
<proteinExistence type="predicted"/>
<dbReference type="CDD" id="cd07989">
    <property type="entry name" value="LPLAT_AGPAT-like"/>
    <property type="match status" value="1"/>
</dbReference>
<evidence type="ECO:0000313" key="6">
    <source>
        <dbReference type="EMBL" id="TWI29911.1"/>
    </source>
</evidence>
<gene>
    <name evidence="6" type="ORF">IQ24_03383</name>
</gene>
<dbReference type="EMBL" id="VLKU01000012">
    <property type="protein sequence ID" value="TWI29911.1"/>
    <property type="molecule type" value="Genomic_DNA"/>
</dbReference>
<comment type="caution">
    <text evidence="6">The sequence shown here is derived from an EMBL/GenBank/DDBJ whole genome shotgun (WGS) entry which is preliminary data.</text>
</comment>
<dbReference type="PANTHER" id="PTHR10434:SF11">
    <property type="entry name" value="1-ACYL-SN-GLYCEROL-3-PHOSPHATE ACYLTRANSFERASE"/>
    <property type="match status" value="1"/>
</dbReference>
<keyword evidence="3 6" id="KW-0012">Acyltransferase</keyword>
<evidence type="ECO:0000259" key="5">
    <source>
        <dbReference type="SMART" id="SM00563"/>
    </source>
</evidence>
<sequence length="253" mass="27706">MNRYHPRPPSLLDWPRAVAYYIYVALATVVLGLWGLPQVLVKPARAHRVATLWIGQMMGAARVILGVRIEVRGTPPTEDCLIAAKHQSFLDILAISQAVPQRAFVMKREIMRVPIMGWFAKQVGSIPIDRTRGSDAMKQIADEVEIARARPEGLGQLIFYPEGTRTRPGEKRRYKAGVASIQAATGLTIYPVAVNCGMFWSKRGIPIRGGVSVLDFLTPIPATGRPVEEVMAELEARVEAASDALIAEAGGLK</sequence>
<evidence type="ECO:0000313" key="7">
    <source>
        <dbReference type="Proteomes" id="UP000316225"/>
    </source>
</evidence>
<evidence type="ECO:0000256" key="4">
    <source>
        <dbReference type="SAM" id="Phobius"/>
    </source>
</evidence>